<proteinExistence type="predicted"/>
<protein>
    <submittedName>
        <fullName evidence="2">Putative secreted protein</fullName>
    </submittedName>
</protein>
<name>A0A147BMU5_IXORI</name>
<dbReference type="EMBL" id="GEGO01003310">
    <property type="protein sequence ID" value="JAR92094.1"/>
    <property type="molecule type" value="Transcribed_RNA"/>
</dbReference>
<organism evidence="2">
    <name type="scientific">Ixodes ricinus</name>
    <name type="common">Common tick</name>
    <name type="synonym">Acarus ricinus</name>
    <dbReference type="NCBI Taxonomy" id="34613"/>
    <lineage>
        <taxon>Eukaryota</taxon>
        <taxon>Metazoa</taxon>
        <taxon>Ecdysozoa</taxon>
        <taxon>Arthropoda</taxon>
        <taxon>Chelicerata</taxon>
        <taxon>Arachnida</taxon>
        <taxon>Acari</taxon>
        <taxon>Parasitiformes</taxon>
        <taxon>Ixodida</taxon>
        <taxon>Ixodoidea</taxon>
        <taxon>Ixodidae</taxon>
        <taxon>Ixodinae</taxon>
        <taxon>Ixodes</taxon>
    </lineage>
</organism>
<reference evidence="2" key="1">
    <citation type="journal article" date="2018" name="PLoS Negl. Trop. Dis.">
        <title>Sialome diversity of ticks revealed by RNAseq of single tick salivary glands.</title>
        <authorList>
            <person name="Perner J."/>
            <person name="Kropackova S."/>
            <person name="Kopacek P."/>
            <person name="Ribeiro J.M."/>
        </authorList>
    </citation>
    <scope>NUCLEOTIDE SEQUENCE</scope>
    <source>
        <strain evidence="2">Siblings of single egg batch collected in Ceske Budejovice</strain>
        <tissue evidence="2">Salivary glands</tissue>
    </source>
</reference>
<keyword evidence="1" id="KW-0732">Signal</keyword>
<evidence type="ECO:0000313" key="2">
    <source>
        <dbReference type="EMBL" id="JAR92094.1"/>
    </source>
</evidence>
<dbReference type="AlphaFoldDB" id="A0A147BMU5"/>
<feature type="chain" id="PRO_5007542609" evidence="1">
    <location>
        <begin position="20"/>
        <end position="81"/>
    </location>
</feature>
<evidence type="ECO:0000256" key="1">
    <source>
        <dbReference type="SAM" id="SignalP"/>
    </source>
</evidence>
<accession>A0A147BMU5</accession>
<feature type="signal peptide" evidence="1">
    <location>
        <begin position="1"/>
        <end position="19"/>
    </location>
</feature>
<sequence>MHFLKFIGIWWLKWQFNFGRTNGGNEHIICRILSSAVTFASQRQTTVCASLYISSSIFFSVDSNKDATSQNETSTHVDQGL</sequence>